<comment type="caution">
    <text evidence="11">The sequence shown here is derived from an EMBL/GenBank/DDBJ whole genome shotgun (WGS) entry which is preliminary data.</text>
</comment>
<evidence type="ECO:0000256" key="1">
    <source>
        <dbReference type="ARBA" id="ARBA00004170"/>
    </source>
</evidence>
<feature type="compositionally biased region" description="Basic and acidic residues" evidence="10">
    <location>
        <begin position="362"/>
        <end position="381"/>
    </location>
</feature>
<evidence type="ECO:0000256" key="8">
    <source>
        <dbReference type="ARBA" id="ARBA00042485"/>
    </source>
</evidence>
<evidence type="ECO:0000256" key="10">
    <source>
        <dbReference type="SAM" id="MobiDB-lite"/>
    </source>
</evidence>
<dbReference type="InterPro" id="IPR011990">
    <property type="entry name" value="TPR-like_helical_dom_sf"/>
</dbReference>
<feature type="compositionally biased region" description="Low complexity" evidence="10">
    <location>
        <begin position="283"/>
        <end position="324"/>
    </location>
</feature>
<evidence type="ECO:0000256" key="9">
    <source>
        <dbReference type="SAM" id="Coils"/>
    </source>
</evidence>
<dbReference type="Gene3D" id="1.25.40.10">
    <property type="entry name" value="Tetratricopeptide repeat domain"/>
    <property type="match status" value="1"/>
</dbReference>
<evidence type="ECO:0000313" key="12">
    <source>
        <dbReference type="Proteomes" id="UP001174909"/>
    </source>
</evidence>
<evidence type="ECO:0000256" key="3">
    <source>
        <dbReference type="ARBA" id="ARBA00022448"/>
    </source>
</evidence>
<evidence type="ECO:0000256" key="6">
    <source>
        <dbReference type="ARBA" id="ARBA00023136"/>
    </source>
</evidence>
<evidence type="ECO:0000256" key="7">
    <source>
        <dbReference type="ARBA" id="ARBA00040047"/>
    </source>
</evidence>
<sequence length="421" mass="45905">MATGGEAKVREGDKLIIEAEKCLKTNWLKWSADYAGAAHAFDKAALCYRNGKAYDKARQAYERAAEAHYKNAGSFQAGRSMEQAAHVAKEMKQMEQAAMLLETASHYYHESGHGDTAGQVLTKAAKLVDPVNPLRAVDYHLACAELHLVEDKQREATKATRNAVNMAARARDLDKLKEVLEKLRALYEELNMHKQLWNVAAIELVLHLHRDDTVAANDTVVDAAKIPGFLESDERPAMERLCDAFQERDGDAVVEACGGVVFRSMETDVAKLALDLKKKFEYSSPTHTASTSKPSSSSSSTGPSSTKSPPPSASTVTAVSSAGSGRFADMKSELFGGGTTSGEDRENTKQKQPVIEETVESQGDKIERASEEEREEGERVARAEMTETAYGGALPDNTRILHCFALTRADVNSITSLCLSE</sequence>
<gene>
    <name evidence="11" type="ORF">GBAR_LOCUS9612</name>
</gene>
<accession>A0AA35RSI3</accession>
<dbReference type="GO" id="GO:0019905">
    <property type="term" value="F:syntaxin binding"/>
    <property type="evidence" value="ECO:0007669"/>
    <property type="project" value="TreeGrafter"/>
</dbReference>
<comment type="subcellular location">
    <subcellularLocation>
        <location evidence="1">Membrane</location>
        <topology evidence="1">Peripheral membrane protein</topology>
    </subcellularLocation>
</comment>
<keyword evidence="5" id="KW-0653">Protein transport</keyword>
<keyword evidence="12" id="KW-1185">Reference proteome</keyword>
<keyword evidence="3" id="KW-0813">Transport</keyword>
<proteinExistence type="inferred from homology"/>
<feature type="region of interest" description="Disordered" evidence="10">
    <location>
        <begin position="283"/>
        <end position="381"/>
    </location>
</feature>
<dbReference type="GO" id="GO:0005774">
    <property type="term" value="C:vacuolar membrane"/>
    <property type="evidence" value="ECO:0007669"/>
    <property type="project" value="TreeGrafter"/>
</dbReference>
<protein>
    <recommendedName>
        <fullName evidence="7">Gamma-soluble NSF attachment protein</fullName>
    </recommendedName>
    <alternativeName>
        <fullName evidence="8">N-ethylmaleimide-sensitive factor attachment protein gamma</fullName>
    </alternativeName>
</protein>
<dbReference type="EMBL" id="CASHTH010001458">
    <property type="protein sequence ID" value="CAI8015531.1"/>
    <property type="molecule type" value="Genomic_DNA"/>
</dbReference>
<keyword evidence="4" id="KW-0931">ER-Golgi transport</keyword>
<reference evidence="11" key="1">
    <citation type="submission" date="2023-03" db="EMBL/GenBank/DDBJ databases">
        <authorList>
            <person name="Steffen K."/>
            <person name="Cardenas P."/>
        </authorList>
    </citation>
    <scope>NUCLEOTIDE SEQUENCE</scope>
</reference>
<organism evidence="11 12">
    <name type="scientific">Geodia barretti</name>
    <name type="common">Barrett's horny sponge</name>
    <dbReference type="NCBI Taxonomy" id="519541"/>
    <lineage>
        <taxon>Eukaryota</taxon>
        <taxon>Metazoa</taxon>
        <taxon>Porifera</taxon>
        <taxon>Demospongiae</taxon>
        <taxon>Heteroscleromorpha</taxon>
        <taxon>Tetractinellida</taxon>
        <taxon>Astrophorina</taxon>
        <taxon>Geodiidae</taxon>
        <taxon>Geodia</taxon>
    </lineage>
</organism>
<evidence type="ECO:0000256" key="5">
    <source>
        <dbReference type="ARBA" id="ARBA00022927"/>
    </source>
</evidence>
<evidence type="ECO:0000256" key="2">
    <source>
        <dbReference type="ARBA" id="ARBA00010050"/>
    </source>
</evidence>
<dbReference type="GO" id="GO:0031201">
    <property type="term" value="C:SNARE complex"/>
    <property type="evidence" value="ECO:0007669"/>
    <property type="project" value="TreeGrafter"/>
</dbReference>
<dbReference type="SUPFAM" id="SSF48452">
    <property type="entry name" value="TPR-like"/>
    <property type="match status" value="1"/>
</dbReference>
<dbReference type="PANTHER" id="PTHR13768">
    <property type="entry name" value="SOLUBLE NSF ATTACHMENT PROTEIN SNAP"/>
    <property type="match status" value="1"/>
</dbReference>
<keyword evidence="9" id="KW-0175">Coiled coil</keyword>
<dbReference type="AlphaFoldDB" id="A0AA35RSI3"/>
<dbReference type="PANTHER" id="PTHR13768:SF2">
    <property type="entry name" value="GAMMA-SOLUBLE NSF ATTACHMENT PROTEIN"/>
    <property type="match status" value="1"/>
</dbReference>
<keyword evidence="6" id="KW-0472">Membrane</keyword>
<dbReference type="InterPro" id="IPR000744">
    <property type="entry name" value="NSF_attach"/>
</dbReference>
<dbReference type="Proteomes" id="UP001174909">
    <property type="component" value="Unassembled WGS sequence"/>
</dbReference>
<feature type="coiled-coil region" evidence="9">
    <location>
        <begin position="166"/>
        <end position="196"/>
    </location>
</feature>
<dbReference type="Pfam" id="PF14938">
    <property type="entry name" value="SNAP"/>
    <property type="match status" value="1"/>
</dbReference>
<comment type="similarity">
    <text evidence="2">Belongs to the SNAP family.</text>
</comment>
<name>A0AA35RSI3_GEOBA</name>
<evidence type="ECO:0000256" key="4">
    <source>
        <dbReference type="ARBA" id="ARBA00022892"/>
    </source>
</evidence>
<dbReference type="GO" id="GO:0006886">
    <property type="term" value="P:intracellular protein transport"/>
    <property type="evidence" value="ECO:0007669"/>
    <property type="project" value="InterPro"/>
</dbReference>
<dbReference type="GO" id="GO:0016192">
    <property type="term" value="P:vesicle-mediated transport"/>
    <property type="evidence" value="ECO:0007669"/>
    <property type="project" value="UniProtKB-KW"/>
</dbReference>
<dbReference type="GO" id="GO:0005483">
    <property type="term" value="F:soluble NSF attachment protein activity"/>
    <property type="evidence" value="ECO:0007669"/>
    <property type="project" value="TreeGrafter"/>
</dbReference>
<evidence type="ECO:0000313" key="11">
    <source>
        <dbReference type="EMBL" id="CAI8015531.1"/>
    </source>
</evidence>